<gene>
    <name evidence="2" type="ordered locus">Mesil_0051</name>
</gene>
<evidence type="ECO:0000313" key="3">
    <source>
        <dbReference type="Proteomes" id="UP000001916"/>
    </source>
</evidence>
<evidence type="ECO:0000259" key="1">
    <source>
        <dbReference type="Pfam" id="PF03417"/>
    </source>
</evidence>
<dbReference type="AlphaFoldDB" id="D7BG77"/>
<dbReference type="PANTHER" id="PTHR34180:SF1">
    <property type="entry name" value="BETA-ALANYL-DOPAMINE_CARCININE HYDROLASE"/>
    <property type="match status" value="1"/>
</dbReference>
<organism evidence="2 3">
    <name type="scientific">Allomeiothermus silvanus (strain ATCC 700542 / DSM 9946 / NBRC 106475 / NCIMB 13440 / VI-R2)</name>
    <name type="common">Thermus silvanus</name>
    <dbReference type="NCBI Taxonomy" id="526227"/>
    <lineage>
        <taxon>Bacteria</taxon>
        <taxon>Thermotogati</taxon>
        <taxon>Deinococcota</taxon>
        <taxon>Deinococci</taxon>
        <taxon>Thermales</taxon>
        <taxon>Thermaceae</taxon>
        <taxon>Allomeiothermus</taxon>
    </lineage>
</organism>
<keyword evidence="3" id="KW-1185">Reference proteome</keyword>
<feature type="domain" description="Peptidase C45 hydrolase" evidence="1">
    <location>
        <begin position="119"/>
        <end position="339"/>
    </location>
</feature>
<dbReference type="Gene3D" id="1.10.10.2120">
    <property type="match status" value="1"/>
</dbReference>
<dbReference type="HOGENOM" id="CLU_037787_0_1_0"/>
<dbReference type="InterPro" id="IPR005079">
    <property type="entry name" value="Peptidase_C45_hydrolase"/>
</dbReference>
<dbReference type="OrthoDB" id="8109453at2"/>
<dbReference type="PANTHER" id="PTHR34180">
    <property type="entry name" value="PEPTIDASE C45"/>
    <property type="match status" value="1"/>
</dbReference>
<proteinExistence type="predicted"/>
<dbReference type="Pfam" id="PF03417">
    <property type="entry name" value="AAT"/>
    <property type="match status" value="1"/>
</dbReference>
<evidence type="ECO:0000313" key="2">
    <source>
        <dbReference type="EMBL" id="ADH61998.1"/>
    </source>
</evidence>
<dbReference type="RefSeq" id="WP_013156606.1">
    <property type="nucleotide sequence ID" value="NC_014212.1"/>
</dbReference>
<name>D7BG77_ALLS1</name>
<reference evidence="2 3" key="1">
    <citation type="journal article" date="2010" name="Stand. Genomic Sci.">
        <title>Complete genome sequence of Meiothermus silvanus type strain (VI-R2).</title>
        <authorList>
            <person name="Sikorski J."/>
            <person name="Tindall B.J."/>
            <person name="Lowry S."/>
            <person name="Lucas S."/>
            <person name="Nolan M."/>
            <person name="Copeland A."/>
            <person name="Glavina Del Rio T."/>
            <person name="Tice H."/>
            <person name="Cheng J.F."/>
            <person name="Han C."/>
            <person name="Pitluck S."/>
            <person name="Liolios K."/>
            <person name="Ivanova N."/>
            <person name="Mavromatis K."/>
            <person name="Mikhailova N."/>
            <person name="Pati A."/>
            <person name="Goodwin L."/>
            <person name="Chen A."/>
            <person name="Palaniappan K."/>
            <person name="Land M."/>
            <person name="Hauser L."/>
            <person name="Chang Y.J."/>
            <person name="Jeffries C.D."/>
            <person name="Rohde M."/>
            <person name="Goker M."/>
            <person name="Woyke T."/>
            <person name="Bristow J."/>
            <person name="Eisen J.A."/>
            <person name="Markowitz V."/>
            <person name="Hugenholtz P."/>
            <person name="Kyrpides N.C."/>
            <person name="Klenk H.P."/>
            <person name="Lapidus A."/>
        </authorList>
    </citation>
    <scope>NUCLEOTIDE SEQUENCE [LARGE SCALE GENOMIC DNA]</scope>
    <source>
        <strain evidence="3">ATCC 700542 / DSM 9946 / VI-R2</strain>
    </source>
</reference>
<dbReference type="NCBIfam" id="NF040521">
    <property type="entry name" value="C45_proenzyme"/>
    <property type="match status" value="1"/>
</dbReference>
<dbReference type="Proteomes" id="UP000001916">
    <property type="component" value="Chromosome"/>
</dbReference>
<sequence length="354" mass="39502">MSFPYLQLEGDPYTQGLAQGQQLQPQIGHNLEVYFRRFEVEGKLHREAVLERSERYLSAISSKNPDYFAGIEGIADGGGFDLLEIGALNFRYEILYHQFAHEPPQGCTAFAVLPSASADGALWMGQNWDWIVDVKGALLHTRHPDGLETLSFTEAGIFGGKIGMNSAGLGLCINGLVSADDDWSRLGKPFHLRTYEVLCSRTLEEAIAKATEEPRSGSANFLIGQGEKAVNLETAPHALIQLEGERLVHANHFVDPGRYGVRLSPVEWLDRSHHRHHRLEALIAQKKPGLEDFKAALADGEGHPYAVCRYPSPEEFELGEPYQTVASVIMNLSTREMWVSDGPPDQNPYQRYRF</sequence>
<dbReference type="eggNOG" id="COG4927">
    <property type="taxonomic scope" value="Bacteria"/>
</dbReference>
<dbReference type="Gene3D" id="3.60.60.10">
    <property type="entry name" value="Penicillin V Acylase, Chain A"/>
    <property type="match status" value="1"/>
</dbReference>
<dbReference type="EMBL" id="CP002042">
    <property type="protein sequence ID" value="ADH61998.1"/>
    <property type="molecule type" value="Genomic_DNA"/>
</dbReference>
<accession>D7BG77</accession>
<protein>
    <submittedName>
        <fullName evidence="2">Peptidase C45 acyl-coenzyme A:6-aminopenicillanic acid acyl-transferase</fullName>
    </submittedName>
</protein>
<dbReference type="KEGG" id="msv:Mesil_0051"/>
<dbReference type="InterPro" id="IPR047794">
    <property type="entry name" value="C45_proenzyme-like"/>
</dbReference>
<dbReference type="InterPro" id="IPR047801">
    <property type="entry name" value="Peptidase_C45"/>
</dbReference>
<dbReference type="STRING" id="526227.Mesil_0051"/>